<dbReference type="InterPro" id="IPR038721">
    <property type="entry name" value="IS701-like_DDE_dom"/>
</dbReference>
<evidence type="ECO:0000313" key="2">
    <source>
        <dbReference type="EMBL" id="UJF35900.1"/>
    </source>
</evidence>
<name>A0ABY3SQR8_9BACL</name>
<evidence type="ECO:0000259" key="1">
    <source>
        <dbReference type="Pfam" id="PF13546"/>
    </source>
</evidence>
<evidence type="ECO:0000313" key="3">
    <source>
        <dbReference type="Proteomes" id="UP001649230"/>
    </source>
</evidence>
<dbReference type="Pfam" id="PF13546">
    <property type="entry name" value="DDE_5"/>
    <property type="match status" value="1"/>
</dbReference>
<dbReference type="RefSeq" id="WP_235122456.1">
    <property type="nucleotide sequence ID" value="NZ_CP090978.1"/>
</dbReference>
<gene>
    <name evidence="2" type="ORF">L0M14_12930</name>
</gene>
<dbReference type="EMBL" id="CP090978">
    <property type="protein sequence ID" value="UJF35900.1"/>
    <property type="molecule type" value="Genomic_DNA"/>
</dbReference>
<organism evidence="2 3">
    <name type="scientific">Paenibacillus hexagrammi</name>
    <dbReference type="NCBI Taxonomy" id="2908839"/>
    <lineage>
        <taxon>Bacteria</taxon>
        <taxon>Bacillati</taxon>
        <taxon>Bacillota</taxon>
        <taxon>Bacilli</taxon>
        <taxon>Bacillales</taxon>
        <taxon>Paenibacillaceae</taxon>
        <taxon>Paenibacillus</taxon>
    </lineage>
</organism>
<feature type="domain" description="Transposase IS701-like DDE" evidence="1">
    <location>
        <begin position="72"/>
        <end position="262"/>
    </location>
</feature>
<protein>
    <submittedName>
        <fullName evidence="2">Transposase</fullName>
    </submittedName>
</protein>
<accession>A0ABY3SQR8</accession>
<dbReference type="Proteomes" id="UP001649230">
    <property type="component" value="Chromosome"/>
</dbReference>
<dbReference type="InterPro" id="IPR012337">
    <property type="entry name" value="RNaseH-like_sf"/>
</dbReference>
<keyword evidence="3" id="KW-1185">Reference proteome</keyword>
<proteinExistence type="predicted"/>
<dbReference type="SUPFAM" id="SSF53098">
    <property type="entry name" value="Ribonuclease H-like"/>
    <property type="match status" value="1"/>
</dbReference>
<sequence length="347" mass="39665">MSIVSNPSASEQQLTSKVDHFLSQHRISKLLKQSNFIKECGFTCFELFKFIFLLVFSSKNLYQTLQKEDDADRPGKDTVYRFLNSSRFNWRKFLLLLSCGLIQSKLEPLSSKECVKVLILDDSLFSRARSKAVELLANVHDHTSGKFVRGFRMLTLGWSDGNTFVPLCFSLLSSPNSKNRFVEMNGNIDKRTVGYKRRQESMLKSSKALLELLQQALSAGVQASYLLFDSWFSFPSTIMSIVKEGIHVICMLKAMPKVFYTYNGSKLNLSQLYAAVRKKRGKAKMLASVIVTLGAAEQEMEIQARIVFVRDRNRSRRWLALLTTDLELTEEEIVRIYGKRWDIGVSS</sequence>
<reference evidence="2 3" key="1">
    <citation type="journal article" date="2024" name="Int. J. Syst. Evol. Microbiol.">
        <title>Paenibacillus hexagrammi sp. nov., a novel bacterium isolated from the gut content of Hexagrammos agrammus.</title>
        <authorList>
            <person name="Jung H.K."/>
            <person name="Kim D.G."/>
            <person name="Zin H."/>
            <person name="Park J."/>
            <person name="Jung H."/>
            <person name="Kim Y.O."/>
            <person name="Kong H.J."/>
            <person name="Kim J.W."/>
            <person name="Kim Y.S."/>
        </authorList>
    </citation>
    <scope>NUCLEOTIDE SEQUENCE [LARGE SCALE GENOMIC DNA]</scope>
    <source>
        <strain evidence="2 3">YPD9-1</strain>
    </source>
</reference>